<feature type="domain" description="SKP1 component dimerisation" evidence="16">
    <location>
        <begin position="912"/>
        <end position="959"/>
    </location>
</feature>
<evidence type="ECO:0000256" key="6">
    <source>
        <dbReference type="ARBA" id="ARBA00022692"/>
    </source>
</evidence>
<accession>A0A445EUJ0</accession>
<dbReference type="AlphaFoldDB" id="A0A445EUJ0"/>
<dbReference type="PRINTS" id="PR00079">
    <property type="entry name" value="G6PDHDRGNASE"/>
</dbReference>
<dbReference type="InterPro" id="IPR036296">
    <property type="entry name" value="SKP1-like_dim_sf"/>
</dbReference>
<feature type="domain" description="Glucose-6-phosphate dehydrogenase C-terminal" evidence="17">
    <location>
        <begin position="196"/>
        <end position="470"/>
    </location>
</feature>
<dbReference type="InterPro" id="IPR059179">
    <property type="entry name" value="MLKL-like_MCAfunc"/>
</dbReference>
<evidence type="ECO:0000259" key="15">
    <source>
        <dbReference type="Pfam" id="PF00479"/>
    </source>
</evidence>
<evidence type="ECO:0000256" key="12">
    <source>
        <dbReference type="ARBA" id="ARBA00048749"/>
    </source>
</evidence>
<feature type="region of interest" description="Disordered" evidence="14">
    <location>
        <begin position="719"/>
        <end position="762"/>
    </location>
</feature>
<evidence type="ECO:0000256" key="8">
    <source>
        <dbReference type="ARBA" id="ARBA00022989"/>
    </source>
</evidence>
<dbReference type="InterPro" id="IPR036291">
    <property type="entry name" value="NAD(P)-bd_dom_sf"/>
</dbReference>
<keyword evidence="7 13" id="KW-0521">NADP</keyword>
<protein>
    <recommendedName>
        <fullName evidence="13">Glucose-6-phosphate 1-dehydrogenase</fullName>
        <ecNumber evidence="13">1.1.1.49</ecNumber>
    </recommendedName>
</protein>
<dbReference type="Gene3D" id="3.30.710.10">
    <property type="entry name" value="Potassium Channel Kv1.1, Chain A"/>
    <property type="match status" value="1"/>
</dbReference>
<dbReference type="PANTHER" id="PTHR23429">
    <property type="entry name" value="GLUCOSE-6-PHOSPHATE 1-DEHYDROGENASE G6PD"/>
    <property type="match status" value="1"/>
</dbReference>
<dbReference type="EMBL" id="SDMP01000001">
    <property type="protein sequence ID" value="RYR79061.1"/>
    <property type="molecule type" value="Genomic_DNA"/>
</dbReference>
<evidence type="ECO:0000256" key="10">
    <source>
        <dbReference type="ARBA" id="ARBA00023136"/>
    </source>
</evidence>
<evidence type="ECO:0000259" key="17">
    <source>
        <dbReference type="Pfam" id="PF02781"/>
    </source>
</evidence>
<dbReference type="EC" id="1.1.1.49" evidence="13"/>
<dbReference type="GO" id="GO:0006511">
    <property type="term" value="P:ubiquitin-dependent protein catabolic process"/>
    <property type="evidence" value="ECO:0007669"/>
    <property type="project" value="InterPro"/>
</dbReference>
<comment type="subcellular location">
    <subcellularLocation>
        <location evidence="1">Membrane</location>
        <topology evidence="1">Single-pass membrane protein</topology>
    </subcellularLocation>
</comment>
<dbReference type="GO" id="GO:0005262">
    <property type="term" value="F:calcium channel activity"/>
    <property type="evidence" value="ECO:0007669"/>
    <property type="project" value="UniProtKB-ARBA"/>
</dbReference>
<dbReference type="NCBIfam" id="TIGR00871">
    <property type="entry name" value="zwf"/>
    <property type="match status" value="1"/>
</dbReference>
<dbReference type="SUPFAM" id="SSF81382">
    <property type="entry name" value="Skp1 dimerisation domain-like"/>
    <property type="match status" value="1"/>
</dbReference>
<evidence type="ECO:0000256" key="1">
    <source>
        <dbReference type="ARBA" id="ARBA00004167"/>
    </source>
</evidence>
<dbReference type="UniPathway" id="UPA00115">
    <property type="reaction ID" value="UER00408"/>
</dbReference>
<dbReference type="GO" id="GO:0005829">
    <property type="term" value="C:cytosol"/>
    <property type="evidence" value="ECO:0007669"/>
    <property type="project" value="TreeGrafter"/>
</dbReference>
<organism evidence="19 20">
    <name type="scientific">Arachis hypogaea</name>
    <name type="common">Peanut</name>
    <dbReference type="NCBI Taxonomy" id="3818"/>
    <lineage>
        <taxon>Eukaryota</taxon>
        <taxon>Viridiplantae</taxon>
        <taxon>Streptophyta</taxon>
        <taxon>Embryophyta</taxon>
        <taxon>Tracheophyta</taxon>
        <taxon>Spermatophyta</taxon>
        <taxon>Magnoliopsida</taxon>
        <taxon>eudicotyledons</taxon>
        <taxon>Gunneridae</taxon>
        <taxon>Pentapetalae</taxon>
        <taxon>rosids</taxon>
        <taxon>fabids</taxon>
        <taxon>Fabales</taxon>
        <taxon>Fabaceae</taxon>
        <taxon>Papilionoideae</taxon>
        <taxon>50 kb inversion clade</taxon>
        <taxon>dalbergioids sensu lato</taxon>
        <taxon>Dalbergieae</taxon>
        <taxon>Pterocarpus clade</taxon>
        <taxon>Arachis</taxon>
    </lineage>
</organism>
<evidence type="ECO:0000256" key="13">
    <source>
        <dbReference type="RuleBase" id="RU362120"/>
    </source>
</evidence>
<evidence type="ECO:0000313" key="19">
    <source>
        <dbReference type="EMBL" id="RYR79061.1"/>
    </source>
</evidence>
<comment type="pathway">
    <text evidence="3 13">Carbohydrate degradation; pentose phosphate pathway; D-ribulose 5-phosphate from D-glucose 6-phosphate (oxidative stage): step 1/3.</text>
</comment>
<evidence type="ECO:0000256" key="2">
    <source>
        <dbReference type="ARBA" id="ARBA00004906"/>
    </source>
</evidence>
<keyword evidence="9 13" id="KW-0560">Oxidoreductase</keyword>
<proteinExistence type="inferred from homology"/>
<dbReference type="GO" id="GO:0050661">
    <property type="term" value="F:NADP binding"/>
    <property type="evidence" value="ECO:0007669"/>
    <property type="project" value="InterPro"/>
</dbReference>
<dbReference type="NCBIfam" id="TIGR01571">
    <property type="entry name" value="A_thal_Cys_rich"/>
    <property type="match status" value="1"/>
</dbReference>
<dbReference type="Pfam" id="PF01466">
    <property type="entry name" value="Skp1"/>
    <property type="match status" value="1"/>
</dbReference>
<gene>
    <name evidence="19" type="ORF">Ahy_A01g003929</name>
</gene>
<dbReference type="HAMAP" id="MF_00966">
    <property type="entry name" value="G6PD"/>
    <property type="match status" value="1"/>
</dbReference>
<comment type="catalytic activity">
    <reaction evidence="12 13">
        <text>D-glucose 6-phosphate + NADP(+) = 6-phospho-D-glucono-1,5-lactone + NADPH + H(+)</text>
        <dbReference type="Rhea" id="RHEA:15841"/>
        <dbReference type="ChEBI" id="CHEBI:15378"/>
        <dbReference type="ChEBI" id="CHEBI:57783"/>
        <dbReference type="ChEBI" id="CHEBI:57955"/>
        <dbReference type="ChEBI" id="CHEBI:58349"/>
        <dbReference type="ChEBI" id="CHEBI:61548"/>
        <dbReference type="EC" id="1.1.1.49"/>
    </reaction>
</comment>
<evidence type="ECO:0000313" key="20">
    <source>
        <dbReference type="Proteomes" id="UP000289738"/>
    </source>
</evidence>
<dbReference type="GO" id="GO:0009051">
    <property type="term" value="P:pentose-phosphate shunt, oxidative branch"/>
    <property type="evidence" value="ECO:0007669"/>
    <property type="project" value="UniProtKB-ARBA"/>
</dbReference>
<keyword evidence="11 13" id="KW-0119">Carbohydrate metabolism</keyword>
<dbReference type="GO" id="GO:0004345">
    <property type="term" value="F:glucose-6-phosphate dehydrogenase activity"/>
    <property type="evidence" value="ECO:0007669"/>
    <property type="project" value="UniProtKB-EC"/>
</dbReference>
<dbReference type="Gene3D" id="3.40.50.720">
    <property type="entry name" value="NAD(P)-binding Rossmann-like Domain"/>
    <property type="match status" value="2"/>
</dbReference>
<dbReference type="InterPro" id="IPR011333">
    <property type="entry name" value="SKP1/BTB/POZ_sf"/>
</dbReference>
<evidence type="ECO:0000256" key="11">
    <source>
        <dbReference type="ARBA" id="ARBA00023277"/>
    </source>
</evidence>
<dbReference type="SUPFAM" id="SSF55347">
    <property type="entry name" value="Glyceraldehyde-3-phosphate dehydrogenase-like, C-terminal domain"/>
    <property type="match status" value="1"/>
</dbReference>
<dbReference type="InterPro" id="IPR016072">
    <property type="entry name" value="Skp1_comp_dimer"/>
</dbReference>
<keyword evidence="5 13" id="KW-0313">Glucose metabolism</keyword>
<dbReference type="SUPFAM" id="SSF51735">
    <property type="entry name" value="NAD(P)-binding Rossmann-fold domains"/>
    <property type="match status" value="1"/>
</dbReference>
<dbReference type="PROSITE" id="PS00069">
    <property type="entry name" value="G6P_DEHYDROGENASE"/>
    <property type="match status" value="1"/>
</dbReference>
<sequence>MGTNEWHIERRSSFETESPLARESLNVSETGSLSIVVLGASGDLAKKKTFPALFHLYRQGFLPPKEVHIFGYARTKISDDELRDRLRGYLVPAKDASAKQLDDVSDFLNLIKYVSGSYDSEEGFRLLDKEISEHEYSKNSAEANLGGWTRVVVEKPFGKDLESAEELSTQIGELFEEPQIYRIDHYLGKELVQNMLVLRFANRLFLPLWNRDNIDNVQIVFREDFGTEGRGGYFDQYGIIRDIIQNHLLQVLCLVAMEKPVSLKPEHIRDEKVKVLESVVPISDDEVVLGQYEGYRDDPTVPDESNTPTFATVILRIHNERWEGVPFILKAGKALNSRKAEIRVQFKDVPGQKQGRNEFVIRLQPSEAIYMKLTVKQPGLEMSTVQSELDLSYGQRYQGVTIPEAYERLILDTIRGDQQHFVRRDELKASWKIFTPLLHRIDRGEFKPLPYKPGSRGPAEADELLRKAGYIMASSWEHFGEVANVAQLTGIDAVRLIGMIVKAASTARMHKKNCRQFAQHIKLIGNLLEQLKISELKRYPETREPLEQLEDALRRSYILVNSCQDRSYLYLLAMGWNIVYQFRKAQNEIDRLLRLVPLITLVDNARVRERLEVIEKDQREYTLDDDCQKLQTVILKPEPDKEDSVVLKKTLSCSYPNVPFSEALKKENEKLQLELQYSQAIMDIHQCEFIQRLLDITEVAAYSPEKAHKKVEYSNYSYSDAGGGGKSHSSAEKEKPYKKSDTFPASRSPAPEKDLPSTGGSYQQEDWHTDLLACCSEPCLCIKTCFFPCGTLSKIATVATNRPISSAEACNDLLAYSLILSCCCYTCCIRRKLRKMFNITGGYVDDFLSHFMCCCCALVQEWREVEIRGYYDQNNPSTFTIHGILSEERDGVSHGYESTWCFTQAANYLNIKSLLDLTCQTVADMIKGKTPEEIRKTFNIKNDFTPEEEEEVRRENQWAFE</sequence>
<dbReference type="Pfam" id="PF02781">
    <property type="entry name" value="G6PD_C"/>
    <property type="match status" value="1"/>
</dbReference>
<dbReference type="GO" id="GO:0007166">
    <property type="term" value="P:cell surface receptor signaling pathway"/>
    <property type="evidence" value="ECO:0007669"/>
    <property type="project" value="InterPro"/>
</dbReference>
<dbReference type="Gene3D" id="1.20.930.20">
    <property type="entry name" value="Adaptor protein Cbl, N-terminal domain"/>
    <property type="match status" value="1"/>
</dbReference>
<evidence type="ECO:0000256" key="14">
    <source>
        <dbReference type="SAM" id="MobiDB-lite"/>
    </source>
</evidence>
<keyword evidence="8" id="KW-1133">Transmembrane helix</keyword>
<comment type="caution">
    <text evidence="19">The sequence shown here is derived from an EMBL/GenBank/DDBJ whole genome shotgun (WGS) entry which is preliminary data.</text>
</comment>
<feature type="compositionally biased region" description="Basic and acidic residues" evidence="14">
    <location>
        <begin position="729"/>
        <end position="741"/>
    </location>
</feature>
<dbReference type="InterPro" id="IPR019796">
    <property type="entry name" value="G6P_DH_AS"/>
</dbReference>
<evidence type="ECO:0000256" key="3">
    <source>
        <dbReference type="ARBA" id="ARBA00004937"/>
    </source>
</evidence>
<dbReference type="InterPro" id="IPR022674">
    <property type="entry name" value="G6P_DH_NAD-bd"/>
</dbReference>
<dbReference type="Pfam" id="PF19584">
    <property type="entry name" value="MCAfunc"/>
    <property type="match status" value="1"/>
</dbReference>
<dbReference type="Proteomes" id="UP000289738">
    <property type="component" value="Chromosome A01"/>
</dbReference>
<name>A0A445EUJ0_ARAHY</name>
<dbReference type="STRING" id="3818.A0A445EUJ0"/>
<evidence type="ECO:0000256" key="4">
    <source>
        <dbReference type="ARBA" id="ARBA00009975"/>
    </source>
</evidence>
<dbReference type="PANTHER" id="PTHR23429:SF0">
    <property type="entry name" value="GLUCOSE-6-PHOSPHATE 1-DEHYDROGENASE"/>
    <property type="match status" value="1"/>
</dbReference>
<keyword evidence="20" id="KW-1185">Reference proteome</keyword>
<keyword evidence="6" id="KW-0812">Transmembrane</keyword>
<evidence type="ECO:0000259" key="18">
    <source>
        <dbReference type="Pfam" id="PF19584"/>
    </source>
</evidence>
<dbReference type="Pfam" id="PF04749">
    <property type="entry name" value="PLAC8"/>
    <property type="match status" value="1"/>
</dbReference>
<comment type="similarity">
    <text evidence="4 13">Belongs to the glucose-6-phosphate dehydrogenase family.</text>
</comment>
<comment type="function">
    <text evidence="13">Catalyzes the rate-limiting step of the oxidative pentose-phosphate pathway, which represents a route for the dissimilation of carbohydrates besides glycolysis.</text>
</comment>
<dbReference type="Gene3D" id="3.30.360.10">
    <property type="entry name" value="Dihydrodipicolinate Reductase, domain 2"/>
    <property type="match status" value="1"/>
</dbReference>
<dbReference type="FunFam" id="1.20.930.20:FF:000003">
    <property type="entry name" value="DNA mismatch repair protein MLH1"/>
    <property type="match status" value="1"/>
</dbReference>
<evidence type="ECO:0000256" key="7">
    <source>
        <dbReference type="ARBA" id="ARBA00022857"/>
    </source>
</evidence>
<evidence type="ECO:0000256" key="5">
    <source>
        <dbReference type="ARBA" id="ARBA00022526"/>
    </source>
</evidence>
<dbReference type="GO" id="GO:0006006">
    <property type="term" value="P:glucose metabolic process"/>
    <property type="evidence" value="ECO:0007669"/>
    <property type="project" value="UniProtKB-KW"/>
</dbReference>
<reference evidence="19 20" key="1">
    <citation type="submission" date="2019-01" db="EMBL/GenBank/DDBJ databases">
        <title>Sequencing of cultivated peanut Arachis hypogaea provides insights into genome evolution and oil improvement.</title>
        <authorList>
            <person name="Chen X."/>
        </authorList>
    </citation>
    <scope>NUCLEOTIDE SEQUENCE [LARGE SCALE GENOMIC DNA]</scope>
    <source>
        <strain evidence="20">cv. Fuhuasheng</strain>
        <tissue evidence="19">Leaves</tissue>
    </source>
</reference>
<comment type="pathway">
    <text evidence="2">Protein modification; protein ubiquitination.</text>
</comment>
<dbReference type="GO" id="GO:0016020">
    <property type="term" value="C:membrane"/>
    <property type="evidence" value="ECO:0007669"/>
    <property type="project" value="UniProtKB-SubCell"/>
</dbReference>
<dbReference type="InterPro" id="IPR001282">
    <property type="entry name" value="G6P_DH"/>
</dbReference>
<feature type="domain" description="Glucose-6-phosphate dehydrogenase NAD-binding" evidence="15">
    <location>
        <begin position="36"/>
        <end position="140"/>
    </location>
</feature>
<dbReference type="Pfam" id="PF00479">
    <property type="entry name" value="G6PD_N"/>
    <property type="match status" value="2"/>
</dbReference>
<dbReference type="InterPro" id="IPR006461">
    <property type="entry name" value="PLAC_motif_containing"/>
</dbReference>
<dbReference type="InterPro" id="IPR036537">
    <property type="entry name" value="Adaptor_Cbl_N_dom_sf"/>
</dbReference>
<dbReference type="InterPro" id="IPR045766">
    <property type="entry name" value="MCAfunc"/>
</dbReference>
<dbReference type="InterPro" id="IPR022675">
    <property type="entry name" value="G6P_DH_C"/>
</dbReference>
<keyword evidence="10" id="KW-0472">Membrane</keyword>
<feature type="domain" description="MCAfunc" evidence="18">
    <location>
        <begin position="496"/>
        <end position="638"/>
    </location>
</feature>
<evidence type="ECO:0000256" key="9">
    <source>
        <dbReference type="ARBA" id="ARBA00023002"/>
    </source>
</evidence>
<dbReference type="CDD" id="cd21037">
    <property type="entry name" value="MLKL_NTD"/>
    <property type="match status" value="1"/>
</dbReference>
<evidence type="ECO:0000259" key="16">
    <source>
        <dbReference type="Pfam" id="PF01466"/>
    </source>
</evidence>
<feature type="domain" description="Glucose-6-phosphate dehydrogenase NAD-binding" evidence="15">
    <location>
        <begin position="146"/>
        <end position="194"/>
    </location>
</feature>